<evidence type="ECO:0000256" key="1">
    <source>
        <dbReference type="SAM" id="MobiDB-lite"/>
    </source>
</evidence>
<dbReference type="Proteomes" id="UP001596101">
    <property type="component" value="Unassembled WGS sequence"/>
</dbReference>
<gene>
    <name evidence="2" type="ORF">ACFPQ5_00030</name>
</gene>
<reference evidence="3" key="1">
    <citation type="journal article" date="2019" name="Int. J. Syst. Evol. Microbiol.">
        <title>The Global Catalogue of Microorganisms (GCM) 10K type strain sequencing project: providing services to taxonomists for standard genome sequencing and annotation.</title>
        <authorList>
            <consortium name="The Broad Institute Genomics Platform"/>
            <consortium name="The Broad Institute Genome Sequencing Center for Infectious Disease"/>
            <person name="Wu L."/>
            <person name="Ma J."/>
        </authorList>
    </citation>
    <scope>NUCLEOTIDE SEQUENCE [LARGE SCALE GENOMIC DNA]</scope>
    <source>
        <strain evidence="3">CCUG 43111</strain>
    </source>
</reference>
<protein>
    <submittedName>
        <fullName evidence="2">Uncharacterized protein</fullName>
    </submittedName>
</protein>
<dbReference type="RefSeq" id="WP_379750654.1">
    <property type="nucleotide sequence ID" value="NZ_JBHSMR010000001.1"/>
</dbReference>
<evidence type="ECO:0000313" key="2">
    <source>
        <dbReference type="EMBL" id="MFC5476556.1"/>
    </source>
</evidence>
<feature type="region of interest" description="Disordered" evidence="1">
    <location>
        <begin position="56"/>
        <end position="86"/>
    </location>
</feature>
<sequence length="86" mass="8692">MGMGTSGAPAIPEVPGAPTAPAATPGTQKPGSGLTDNQIKAITMLMSNLGKTGQNYQGIGTPQGQGLYPQTSTLQGGTYFNPSQQR</sequence>
<organism evidence="2 3">
    <name type="scientific">Massilia suwonensis</name>
    <dbReference type="NCBI Taxonomy" id="648895"/>
    <lineage>
        <taxon>Bacteria</taxon>
        <taxon>Pseudomonadati</taxon>
        <taxon>Pseudomonadota</taxon>
        <taxon>Betaproteobacteria</taxon>
        <taxon>Burkholderiales</taxon>
        <taxon>Oxalobacteraceae</taxon>
        <taxon>Telluria group</taxon>
        <taxon>Massilia</taxon>
    </lineage>
</organism>
<dbReference type="EMBL" id="JBHSMR010000001">
    <property type="protein sequence ID" value="MFC5476556.1"/>
    <property type="molecule type" value="Genomic_DNA"/>
</dbReference>
<comment type="caution">
    <text evidence="2">The sequence shown here is derived from an EMBL/GenBank/DDBJ whole genome shotgun (WGS) entry which is preliminary data.</text>
</comment>
<evidence type="ECO:0000313" key="3">
    <source>
        <dbReference type="Proteomes" id="UP001596101"/>
    </source>
</evidence>
<feature type="region of interest" description="Disordered" evidence="1">
    <location>
        <begin position="1"/>
        <end position="36"/>
    </location>
</feature>
<proteinExistence type="predicted"/>
<accession>A0ABW0MI18</accession>
<keyword evidence="3" id="KW-1185">Reference proteome</keyword>
<name>A0ABW0MI18_9BURK</name>
<feature type="compositionally biased region" description="Low complexity" evidence="1">
    <location>
        <begin position="16"/>
        <end position="27"/>
    </location>
</feature>